<proteinExistence type="inferred from homology"/>
<evidence type="ECO:0000256" key="5">
    <source>
        <dbReference type="ARBA" id="ARBA00022660"/>
    </source>
</evidence>
<comment type="function">
    <text evidence="13">Subunits I and II form the functional core of the enzyme complex. Electrons originating in cytochrome c are transferred via heme a and Cu(A) to the binuclear center formed by heme a3 and Cu(B).</text>
</comment>
<evidence type="ECO:0000256" key="12">
    <source>
        <dbReference type="ARBA" id="ARBA00023136"/>
    </source>
</evidence>
<comment type="catalytic activity">
    <reaction evidence="15">
        <text>4 Fe(II)-[cytochrome c] + O2 + 8 H(+)(in) = 4 Fe(III)-[cytochrome c] + 2 H2O + 4 H(+)(out)</text>
        <dbReference type="Rhea" id="RHEA:11436"/>
        <dbReference type="Rhea" id="RHEA-COMP:10350"/>
        <dbReference type="Rhea" id="RHEA-COMP:14399"/>
        <dbReference type="ChEBI" id="CHEBI:15377"/>
        <dbReference type="ChEBI" id="CHEBI:15378"/>
        <dbReference type="ChEBI" id="CHEBI:15379"/>
        <dbReference type="ChEBI" id="CHEBI:29033"/>
        <dbReference type="ChEBI" id="CHEBI:29034"/>
        <dbReference type="EC" id="7.1.1.9"/>
    </reaction>
</comment>
<keyword evidence="12 17" id="KW-0472">Membrane</keyword>
<dbReference type="InterPro" id="IPR045187">
    <property type="entry name" value="CcO_II"/>
</dbReference>
<evidence type="ECO:0000256" key="1">
    <source>
        <dbReference type="ARBA" id="ARBA00004141"/>
    </source>
</evidence>
<dbReference type="SUPFAM" id="SSF49503">
    <property type="entry name" value="Cupredoxins"/>
    <property type="match status" value="1"/>
</dbReference>
<feature type="transmembrane region" description="Helical" evidence="17">
    <location>
        <begin position="57"/>
        <end position="83"/>
    </location>
</feature>
<name>A0A7M1T0G7_9MICO</name>
<dbReference type="GO" id="GO:0016491">
    <property type="term" value="F:oxidoreductase activity"/>
    <property type="evidence" value="ECO:0007669"/>
    <property type="project" value="InterPro"/>
</dbReference>
<dbReference type="Gene3D" id="2.60.40.420">
    <property type="entry name" value="Cupredoxins - blue copper proteins"/>
    <property type="match status" value="1"/>
</dbReference>
<evidence type="ECO:0000256" key="8">
    <source>
        <dbReference type="ARBA" id="ARBA00022967"/>
    </source>
</evidence>
<keyword evidence="4" id="KW-0813">Transport</keyword>
<dbReference type="InterPro" id="IPR002429">
    <property type="entry name" value="CcO_II-like_C"/>
</dbReference>
<dbReference type="AlphaFoldDB" id="A0A7M1T0G7"/>
<reference evidence="19 20" key="1">
    <citation type="submission" date="2020-10" db="EMBL/GenBank/DDBJ databases">
        <title>Haloactinobacterium sp. RN3S43, a bacterium isolated from saline soil.</title>
        <authorList>
            <person name="Sun J.-Q."/>
        </authorList>
    </citation>
    <scope>NUCLEOTIDE SEQUENCE [LARGE SCALE GENOMIC DNA]</scope>
    <source>
        <strain evidence="19 20">RN3S43</strain>
    </source>
</reference>
<keyword evidence="9" id="KW-0249">Electron transport</keyword>
<gene>
    <name evidence="19" type="primary">coxB</name>
    <name evidence="19" type="ORF">IM660_10505</name>
</gene>
<comment type="subcellular location">
    <subcellularLocation>
        <location evidence="1">Membrane</location>
        <topology evidence="1">Multi-pass membrane protein</topology>
    </subcellularLocation>
</comment>
<accession>A0A7M1T0G7</accession>
<dbReference type="EMBL" id="CP063169">
    <property type="protein sequence ID" value="QOR72714.1"/>
    <property type="molecule type" value="Genomic_DNA"/>
</dbReference>
<dbReference type="EC" id="7.1.1.9" evidence="3"/>
<evidence type="ECO:0000259" key="18">
    <source>
        <dbReference type="PROSITE" id="PS50857"/>
    </source>
</evidence>
<dbReference type="InterPro" id="IPR008972">
    <property type="entry name" value="Cupredoxin"/>
</dbReference>
<evidence type="ECO:0000313" key="19">
    <source>
        <dbReference type="EMBL" id="QOR72714.1"/>
    </source>
</evidence>
<evidence type="ECO:0000256" key="14">
    <source>
        <dbReference type="ARBA" id="ARBA00031399"/>
    </source>
</evidence>
<feature type="domain" description="Cytochrome oxidase subunit II copper A binding" evidence="18">
    <location>
        <begin position="134"/>
        <end position="262"/>
    </location>
</feature>
<sequence>MVPTPSPRTTRRRAVGLGTLGLVSALALAGCSAEQVSRGWLPGSPGITEHSDDVVTLWNGSWIAALIVGVITWGLIIWCVIVYRKRKGDDRLPVQLRYHLPLELLYTFVPLVMVGVLFYYTATLQEEITNPDVEADVHIDVYGRQWTWDFVYTDEGVWDTGTQVQLDGTMAATEEFPTLYLPVGQTVEFTLRSRDVAHSFWVPAFLYKEDTIPNEVNSFILTPNEEGTYLGKCAELCGEYHGYMYFNVAVVSEAEYAAQMEELRAADQTGDLGTEYDRQNAADVSSPIGGDEDEGAEH</sequence>
<evidence type="ECO:0000256" key="7">
    <source>
        <dbReference type="ARBA" id="ARBA00022723"/>
    </source>
</evidence>
<keyword evidence="6 17" id="KW-0812">Transmembrane</keyword>
<evidence type="ECO:0000256" key="17">
    <source>
        <dbReference type="SAM" id="Phobius"/>
    </source>
</evidence>
<dbReference type="GO" id="GO:0004129">
    <property type="term" value="F:cytochrome-c oxidase activity"/>
    <property type="evidence" value="ECO:0007669"/>
    <property type="project" value="UniProtKB-EC"/>
</dbReference>
<evidence type="ECO:0000256" key="9">
    <source>
        <dbReference type="ARBA" id="ARBA00022982"/>
    </source>
</evidence>
<dbReference type="NCBIfam" id="TIGR02866">
    <property type="entry name" value="CoxB"/>
    <property type="match status" value="1"/>
</dbReference>
<comment type="similarity">
    <text evidence="2">Belongs to the cytochrome c oxidase subunit 2 family.</text>
</comment>
<dbReference type="PANTHER" id="PTHR22888">
    <property type="entry name" value="CYTOCHROME C OXIDASE, SUBUNIT II"/>
    <property type="match status" value="1"/>
</dbReference>
<dbReference type="GO" id="GO:0016020">
    <property type="term" value="C:membrane"/>
    <property type="evidence" value="ECO:0007669"/>
    <property type="project" value="UniProtKB-SubCell"/>
</dbReference>
<evidence type="ECO:0000256" key="2">
    <source>
        <dbReference type="ARBA" id="ARBA00007866"/>
    </source>
</evidence>
<dbReference type="PROSITE" id="PS50857">
    <property type="entry name" value="COX2_CUA"/>
    <property type="match status" value="1"/>
</dbReference>
<keyword evidence="7" id="KW-0479">Metal-binding</keyword>
<keyword evidence="10 17" id="KW-1133">Transmembrane helix</keyword>
<dbReference type="Pfam" id="PF00116">
    <property type="entry name" value="COX2"/>
    <property type="match status" value="1"/>
</dbReference>
<evidence type="ECO:0000256" key="6">
    <source>
        <dbReference type="ARBA" id="ARBA00022692"/>
    </source>
</evidence>
<dbReference type="SUPFAM" id="SSF81464">
    <property type="entry name" value="Cytochrome c oxidase subunit II-like, transmembrane region"/>
    <property type="match status" value="1"/>
</dbReference>
<protein>
    <recommendedName>
        <fullName evidence="3">cytochrome-c oxidase</fullName>
        <ecNumber evidence="3">7.1.1.9</ecNumber>
    </recommendedName>
    <alternativeName>
        <fullName evidence="14">Cytochrome aa3 subunit 2</fullName>
    </alternativeName>
</protein>
<evidence type="ECO:0000256" key="13">
    <source>
        <dbReference type="ARBA" id="ARBA00024688"/>
    </source>
</evidence>
<evidence type="ECO:0000313" key="20">
    <source>
        <dbReference type="Proteomes" id="UP000593758"/>
    </source>
</evidence>
<evidence type="ECO:0000256" key="16">
    <source>
        <dbReference type="SAM" id="MobiDB-lite"/>
    </source>
</evidence>
<dbReference type="PRINTS" id="PR01166">
    <property type="entry name" value="CYCOXIDASEII"/>
</dbReference>
<keyword evidence="20" id="KW-1185">Reference proteome</keyword>
<feature type="region of interest" description="Disordered" evidence="16">
    <location>
        <begin position="268"/>
        <end position="298"/>
    </location>
</feature>
<dbReference type="KEGG" id="halt:IM660_10505"/>
<evidence type="ECO:0000256" key="11">
    <source>
        <dbReference type="ARBA" id="ARBA00023008"/>
    </source>
</evidence>
<dbReference type="GO" id="GO:0042773">
    <property type="term" value="P:ATP synthesis coupled electron transport"/>
    <property type="evidence" value="ECO:0007669"/>
    <property type="project" value="TreeGrafter"/>
</dbReference>
<keyword evidence="11" id="KW-0186">Copper</keyword>
<evidence type="ECO:0000256" key="10">
    <source>
        <dbReference type="ARBA" id="ARBA00022989"/>
    </source>
</evidence>
<dbReference type="Gene3D" id="1.10.287.90">
    <property type="match status" value="1"/>
</dbReference>
<dbReference type="GO" id="GO:0005507">
    <property type="term" value="F:copper ion binding"/>
    <property type="evidence" value="ECO:0007669"/>
    <property type="project" value="InterPro"/>
</dbReference>
<keyword evidence="5" id="KW-0679">Respiratory chain</keyword>
<dbReference type="InterPro" id="IPR014222">
    <property type="entry name" value="Cyt_c_oxidase_su2"/>
</dbReference>
<evidence type="ECO:0000256" key="3">
    <source>
        <dbReference type="ARBA" id="ARBA00012949"/>
    </source>
</evidence>
<dbReference type="InterPro" id="IPR001505">
    <property type="entry name" value="Copper_CuA"/>
</dbReference>
<dbReference type="InterPro" id="IPR036257">
    <property type="entry name" value="Cyt_c_oxidase_su2_TM_sf"/>
</dbReference>
<evidence type="ECO:0000256" key="4">
    <source>
        <dbReference type="ARBA" id="ARBA00022448"/>
    </source>
</evidence>
<dbReference type="PROSITE" id="PS00078">
    <property type="entry name" value="COX2"/>
    <property type="match status" value="1"/>
</dbReference>
<dbReference type="Proteomes" id="UP000593758">
    <property type="component" value="Chromosome"/>
</dbReference>
<keyword evidence="8" id="KW-1278">Translocase</keyword>
<dbReference type="PANTHER" id="PTHR22888:SF9">
    <property type="entry name" value="CYTOCHROME C OXIDASE SUBUNIT 2"/>
    <property type="match status" value="1"/>
</dbReference>
<evidence type="ECO:0000256" key="15">
    <source>
        <dbReference type="ARBA" id="ARBA00047816"/>
    </source>
</evidence>
<feature type="transmembrane region" description="Helical" evidence="17">
    <location>
        <begin position="104"/>
        <end position="122"/>
    </location>
</feature>
<organism evidence="19 20">
    <name type="scientific">Ruania alkalisoli</name>
    <dbReference type="NCBI Taxonomy" id="2779775"/>
    <lineage>
        <taxon>Bacteria</taxon>
        <taxon>Bacillati</taxon>
        <taxon>Actinomycetota</taxon>
        <taxon>Actinomycetes</taxon>
        <taxon>Micrococcales</taxon>
        <taxon>Ruaniaceae</taxon>
        <taxon>Ruania</taxon>
    </lineage>
</organism>